<name>L0JUD3_9EURY</name>
<dbReference type="EMBL" id="CP003929">
    <property type="protein sequence ID" value="AGB36351.1"/>
    <property type="molecule type" value="Genomic_DNA"/>
</dbReference>
<evidence type="ECO:0008006" key="3">
    <source>
        <dbReference type="Google" id="ProtNLM"/>
    </source>
</evidence>
<dbReference type="AlphaFoldDB" id="L0JUD3"/>
<dbReference type="HOGENOM" id="CLU_198698_1_0_2"/>
<sequence>MSPHQSPFERLRKKFDDSELRCRHCGYRDDSGWNVSTSGDWVEYRFVCSSCDAVETREMRL</sequence>
<protein>
    <recommendedName>
        <fullName evidence="3">Small CPxCG-related zinc finger protein</fullName>
    </recommendedName>
</protein>
<dbReference type="RefSeq" id="WP_015319807.1">
    <property type="nucleotide sequence ID" value="NC_019974.1"/>
</dbReference>
<dbReference type="STRING" id="694430.Natoc_0489"/>
<dbReference type="Proteomes" id="UP000010878">
    <property type="component" value="Chromosome"/>
</dbReference>
<dbReference type="InterPro" id="IPR049696">
    <property type="entry name" value="HVO_0649-like"/>
</dbReference>
<organism evidence="1 2">
    <name type="scientific">Natronococcus occultus SP4</name>
    <dbReference type="NCBI Taxonomy" id="694430"/>
    <lineage>
        <taxon>Archaea</taxon>
        <taxon>Methanobacteriati</taxon>
        <taxon>Methanobacteriota</taxon>
        <taxon>Stenosarchaea group</taxon>
        <taxon>Halobacteria</taxon>
        <taxon>Halobacteriales</taxon>
        <taxon>Natrialbaceae</taxon>
        <taxon>Natronococcus</taxon>
    </lineage>
</organism>
<dbReference type="GeneID" id="14405517"/>
<dbReference type="NCBIfam" id="NF041911">
    <property type="entry name" value="HVO_0649"/>
    <property type="match status" value="1"/>
</dbReference>
<dbReference type="KEGG" id="nou:Natoc_0489"/>
<keyword evidence="2" id="KW-1185">Reference proteome</keyword>
<evidence type="ECO:0000313" key="2">
    <source>
        <dbReference type="Proteomes" id="UP000010878"/>
    </source>
</evidence>
<proteinExistence type="predicted"/>
<reference evidence="1 2" key="1">
    <citation type="submission" date="2012-11" db="EMBL/GenBank/DDBJ databases">
        <title>FINISHED of Natronococcus occultus SP4, DSM 3396.</title>
        <authorList>
            <consortium name="DOE Joint Genome Institute"/>
            <person name="Eisen J."/>
            <person name="Huntemann M."/>
            <person name="Wei C.-L."/>
            <person name="Han J."/>
            <person name="Detter J.C."/>
            <person name="Han C."/>
            <person name="Tapia R."/>
            <person name="Chen A."/>
            <person name="Kyrpides N."/>
            <person name="Mavromatis K."/>
            <person name="Markowitz V."/>
            <person name="Szeto E."/>
            <person name="Ivanova N."/>
            <person name="Mikhailova N."/>
            <person name="Ovchinnikova G."/>
            <person name="Pagani I."/>
            <person name="Pati A."/>
            <person name="Goodwin L."/>
            <person name="Nordberg H.P."/>
            <person name="Cantor M.N."/>
            <person name="Hua S.X."/>
            <person name="Woyke T."/>
            <person name="Eisen J."/>
            <person name="Klenk H.-P."/>
            <person name="Klenk H.-P."/>
        </authorList>
    </citation>
    <scope>NUCLEOTIDE SEQUENCE [LARGE SCALE GENOMIC DNA]</scope>
    <source>
        <strain evidence="1 2">SP4</strain>
    </source>
</reference>
<dbReference type="OrthoDB" id="165303at2157"/>
<gene>
    <name evidence="1" type="ORF">Natoc_0489</name>
</gene>
<accession>L0JUD3</accession>
<evidence type="ECO:0000313" key="1">
    <source>
        <dbReference type="EMBL" id="AGB36351.1"/>
    </source>
</evidence>
<dbReference type="eggNOG" id="arCOG08114">
    <property type="taxonomic scope" value="Archaea"/>
</dbReference>